<evidence type="ECO:0000313" key="3">
    <source>
        <dbReference type="EMBL" id="RWR81352.1"/>
    </source>
</evidence>
<proteinExistence type="predicted"/>
<evidence type="ECO:0000256" key="2">
    <source>
        <dbReference type="SAM" id="SignalP"/>
    </source>
</evidence>
<dbReference type="GO" id="GO:0071944">
    <property type="term" value="C:cell periphery"/>
    <property type="evidence" value="ECO:0007669"/>
    <property type="project" value="TreeGrafter"/>
</dbReference>
<comment type="caution">
    <text evidence="3">The sequence shown here is derived from an EMBL/GenBank/DDBJ whole genome shotgun (WGS) entry which is preliminary data.</text>
</comment>
<feature type="chain" id="PRO_5018609119" evidence="2">
    <location>
        <begin position="26"/>
        <end position="176"/>
    </location>
</feature>
<reference evidence="3 4" key="1">
    <citation type="journal article" date="2019" name="Nat. Plants">
        <title>Stout camphor tree genome fills gaps in understanding of flowering plant genome evolution.</title>
        <authorList>
            <person name="Chaw S.M."/>
            <person name="Liu Y.C."/>
            <person name="Wu Y.W."/>
            <person name="Wang H.Y."/>
            <person name="Lin C.I."/>
            <person name="Wu C.S."/>
            <person name="Ke H.M."/>
            <person name="Chang L.Y."/>
            <person name="Hsu C.Y."/>
            <person name="Yang H.T."/>
            <person name="Sudianto E."/>
            <person name="Hsu M.H."/>
            <person name="Wu K.P."/>
            <person name="Wang L.N."/>
            <person name="Leebens-Mack J.H."/>
            <person name="Tsai I.J."/>
        </authorList>
    </citation>
    <scope>NUCLEOTIDE SEQUENCE [LARGE SCALE GENOMIC DNA]</scope>
    <source>
        <strain evidence="4">cv. Chaw 1501</strain>
        <tissue evidence="3">Young leaves</tissue>
    </source>
</reference>
<dbReference type="EMBL" id="QPKB01000003">
    <property type="protein sequence ID" value="RWR81352.1"/>
    <property type="molecule type" value="Genomic_DNA"/>
</dbReference>
<dbReference type="Proteomes" id="UP000283530">
    <property type="component" value="Unassembled WGS sequence"/>
</dbReference>
<evidence type="ECO:0000256" key="1">
    <source>
        <dbReference type="ARBA" id="ARBA00022729"/>
    </source>
</evidence>
<dbReference type="Pfam" id="PF01190">
    <property type="entry name" value="Pollen_Ole_e_1"/>
    <property type="match status" value="1"/>
</dbReference>
<feature type="signal peptide" evidence="2">
    <location>
        <begin position="1"/>
        <end position="25"/>
    </location>
</feature>
<dbReference type="PANTHER" id="PTHR33470:SF4">
    <property type="entry name" value="OS01G0164025 PROTEIN"/>
    <property type="match status" value="1"/>
</dbReference>
<keyword evidence="4" id="KW-1185">Reference proteome</keyword>
<dbReference type="PANTHER" id="PTHR33470">
    <property type="entry name" value="OS01G0164075 PROTEIN"/>
    <property type="match status" value="1"/>
</dbReference>
<keyword evidence="1 2" id="KW-0732">Signal</keyword>
<accession>A0A3S3MD15</accession>
<dbReference type="AlphaFoldDB" id="A0A3S3MD15"/>
<dbReference type="STRING" id="337451.A0A3S3MD15"/>
<protein>
    <submittedName>
        <fullName evidence="3">Non-classical arabinogalactan protein 30-like protein</fullName>
    </submittedName>
</protein>
<evidence type="ECO:0000313" key="4">
    <source>
        <dbReference type="Proteomes" id="UP000283530"/>
    </source>
</evidence>
<name>A0A3S3MD15_9MAGN</name>
<organism evidence="3 4">
    <name type="scientific">Cinnamomum micranthum f. kanehirae</name>
    <dbReference type="NCBI Taxonomy" id="337451"/>
    <lineage>
        <taxon>Eukaryota</taxon>
        <taxon>Viridiplantae</taxon>
        <taxon>Streptophyta</taxon>
        <taxon>Embryophyta</taxon>
        <taxon>Tracheophyta</taxon>
        <taxon>Spermatophyta</taxon>
        <taxon>Magnoliopsida</taxon>
        <taxon>Magnoliidae</taxon>
        <taxon>Laurales</taxon>
        <taxon>Lauraceae</taxon>
        <taxon>Cinnamomum</taxon>
    </lineage>
</organism>
<dbReference type="OrthoDB" id="1936190at2759"/>
<gene>
    <name evidence="3" type="ORF">CKAN_01003200</name>
</gene>
<sequence>MATQQLSLFSPLLLMLLLLPFAAHGSNEASHEIKKTIDVVVEGVVYCQSCDHAGTSYLIGATPIEFGRVGVSCKDHKGRVSFYKAFTTDAYGYFYAPLQDFKMKHDYLDHPLQACTVHLHSSPHPQCNLLSNVNSGIDGSPLRYERKRLSGEKYEVVLYAAGPLAFRPSNCSPKIH</sequence>